<dbReference type="EMBL" id="MU853787">
    <property type="protein sequence ID" value="KAK3941116.1"/>
    <property type="molecule type" value="Genomic_DNA"/>
</dbReference>
<protein>
    <submittedName>
        <fullName evidence="1">Uncharacterized protein</fullName>
    </submittedName>
</protein>
<sequence length="340" mass="39206">MLRKLYFIDSSCDEKVGGNFDRIVRECMRLSDLICRKITNPNDTDFARVYNVIFKTPKTDKQPFPHSNFYIQQNGPHCRRERMTSLQHVLRVHLDFAHKWERTYCRERADVRIYCDNGRRWKMTRKKTTFVDPVNHMMMVGDWAALVRGHGFTVVSTTKAPKGENPNRCTIDICDAAWDNSAFPDYPRTLSELSQMTLPWRKILNLSKLCNIDDLGNHLITRVVFHEFMHCSYYLLDDPPEGRPSAGWAAVMAQKKGKAAATAESHAYFALFAGLSEIRPTNQPCGGYGMGRRWDRIRGSTDHYVSFPGDDGGTKKWDIKHGWNKAVRGEISFYHDITNA</sequence>
<organism evidence="1 2">
    <name type="scientific">Diplogelasinospora grovesii</name>
    <dbReference type="NCBI Taxonomy" id="303347"/>
    <lineage>
        <taxon>Eukaryota</taxon>
        <taxon>Fungi</taxon>
        <taxon>Dikarya</taxon>
        <taxon>Ascomycota</taxon>
        <taxon>Pezizomycotina</taxon>
        <taxon>Sordariomycetes</taxon>
        <taxon>Sordariomycetidae</taxon>
        <taxon>Sordariales</taxon>
        <taxon>Diplogelasinosporaceae</taxon>
        <taxon>Diplogelasinospora</taxon>
    </lineage>
</organism>
<reference evidence="2" key="1">
    <citation type="journal article" date="2023" name="Mol. Phylogenet. Evol.">
        <title>Genome-scale phylogeny and comparative genomics of the fungal order Sordariales.</title>
        <authorList>
            <person name="Hensen N."/>
            <person name="Bonometti L."/>
            <person name="Westerberg I."/>
            <person name="Brannstrom I.O."/>
            <person name="Guillou S."/>
            <person name="Cros-Aarteil S."/>
            <person name="Calhoun S."/>
            <person name="Haridas S."/>
            <person name="Kuo A."/>
            <person name="Mondo S."/>
            <person name="Pangilinan J."/>
            <person name="Riley R."/>
            <person name="LaButti K."/>
            <person name="Andreopoulos B."/>
            <person name="Lipzen A."/>
            <person name="Chen C."/>
            <person name="Yan M."/>
            <person name="Daum C."/>
            <person name="Ng V."/>
            <person name="Clum A."/>
            <person name="Steindorff A."/>
            <person name="Ohm R.A."/>
            <person name="Martin F."/>
            <person name="Silar P."/>
            <person name="Natvig D.O."/>
            <person name="Lalanne C."/>
            <person name="Gautier V."/>
            <person name="Ament-Velasquez S.L."/>
            <person name="Kruys A."/>
            <person name="Hutchinson M.I."/>
            <person name="Powell A.J."/>
            <person name="Barry K."/>
            <person name="Miller A.N."/>
            <person name="Grigoriev I.V."/>
            <person name="Debuchy R."/>
            <person name="Gladieux P."/>
            <person name="Hiltunen Thoren M."/>
            <person name="Johannesson H."/>
        </authorList>
    </citation>
    <scope>NUCLEOTIDE SEQUENCE [LARGE SCALE GENOMIC DNA]</scope>
    <source>
        <strain evidence="2">CBS 340.73</strain>
    </source>
</reference>
<evidence type="ECO:0000313" key="2">
    <source>
        <dbReference type="Proteomes" id="UP001303473"/>
    </source>
</evidence>
<dbReference type="Proteomes" id="UP001303473">
    <property type="component" value="Unassembled WGS sequence"/>
</dbReference>
<gene>
    <name evidence="1" type="ORF">QBC46DRAFT_432631</name>
</gene>
<proteinExistence type="predicted"/>
<evidence type="ECO:0000313" key="1">
    <source>
        <dbReference type="EMBL" id="KAK3941116.1"/>
    </source>
</evidence>
<dbReference type="AlphaFoldDB" id="A0AAN6N8H8"/>
<name>A0AAN6N8H8_9PEZI</name>
<accession>A0AAN6N8H8</accession>
<keyword evidence="2" id="KW-1185">Reference proteome</keyword>
<comment type="caution">
    <text evidence="1">The sequence shown here is derived from an EMBL/GenBank/DDBJ whole genome shotgun (WGS) entry which is preliminary data.</text>
</comment>